<dbReference type="PANTHER" id="PTHR43031:SF1">
    <property type="entry name" value="PYRIDINE NUCLEOTIDE-DISULPHIDE OXIDOREDUCTASE"/>
    <property type="match status" value="1"/>
</dbReference>
<sequence length="170" mass="19306">MNKHLIILLILLLTLLGAFQWSVQSQQSMNILIDSLNKESVPYISAEELEWRLASENIVLLDTRSKAEYDVSHIATAIYVGEKPSEEIIRNLPKNPEAIILYCSLGVRSEDVGEQLLDMEIENVYNLYGGIFHWKNQGKTVVSPSGEATEKVHAYSKIWGVWLKNAEKVY</sequence>
<reference evidence="2 3" key="1">
    <citation type="journal article" date="2019" name="Int. J. Syst. Evol. Microbiol.">
        <title>The Global Catalogue of Microorganisms (GCM) 10K type strain sequencing project: providing services to taxonomists for standard genome sequencing and annotation.</title>
        <authorList>
            <consortium name="The Broad Institute Genomics Platform"/>
            <consortium name="The Broad Institute Genome Sequencing Center for Infectious Disease"/>
            <person name="Wu L."/>
            <person name="Ma J."/>
        </authorList>
    </citation>
    <scope>NUCLEOTIDE SEQUENCE [LARGE SCALE GENOMIC DNA]</scope>
    <source>
        <strain evidence="2 3">JCM 16082</strain>
    </source>
</reference>
<dbReference type="PROSITE" id="PS50206">
    <property type="entry name" value="RHODANESE_3"/>
    <property type="match status" value="1"/>
</dbReference>
<accession>A0ABN1MIH8</accession>
<dbReference type="CDD" id="cd00158">
    <property type="entry name" value="RHOD"/>
    <property type="match status" value="1"/>
</dbReference>
<comment type="caution">
    <text evidence="2">The sequence shown here is derived from an EMBL/GenBank/DDBJ whole genome shotgun (WGS) entry which is preliminary data.</text>
</comment>
<evidence type="ECO:0000259" key="1">
    <source>
        <dbReference type="PROSITE" id="PS50206"/>
    </source>
</evidence>
<gene>
    <name evidence="2" type="ORF">GCM10009117_21180</name>
</gene>
<dbReference type="NCBIfam" id="NF045521">
    <property type="entry name" value="rhoda_near_glyco"/>
    <property type="match status" value="1"/>
</dbReference>
<dbReference type="Proteomes" id="UP001500507">
    <property type="component" value="Unassembled WGS sequence"/>
</dbReference>
<dbReference type="SMART" id="SM00450">
    <property type="entry name" value="RHOD"/>
    <property type="match status" value="1"/>
</dbReference>
<evidence type="ECO:0000313" key="3">
    <source>
        <dbReference type="Proteomes" id="UP001500507"/>
    </source>
</evidence>
<dbReference type="PANTHER" id="PTHR43031">
    <property type="entry name" value="FAD-DEPENDENT OXIDOREDUCTASE"/>
    <property type="match status" value="1"/>
</dbReference>
<dbReference type="Gene3D" id="3.40.250.10">
    <property type="entry name" value="Rhodanese-like domain"/>
    <property type="match status" value="1"/>
</dbReference>
<dbReference type="InterPro" id="IPR001763">
    <property type="entry name" value="Rhodanese-like_dom"/>
</dbReference>
<evidence type="ECO:0000313" key="2">
    <source>
        <dbReference type="EMBL" id="GAA0872971.1"/>
    </source>
</evidence>
<organism evidence="2 3">
    <name type="scientific">Gangjinia marincola</name>
    <dbReference type="NCBI Taxonomy" id="578463"/>
    <lineage>
        <taxon>Bacteria</taxon>
        <taxon>Pseudomonadati</taxon>
        <taxon>Bacteroidota</taxon>
        <taxon>Flavobacteriia</taxon>
        <taxon>Flavobacteriales</taxon>
        <taxon>Flavobacteriaceae</taxon>
        <taxon>Gangjinia</taxon>
    </lineage>
</organism>
<dbReference type="SUPFAM" id="SSF52821">
    <property type="entry name" value="Rhodanese/Cell cycle control phosphatase"/>
    <property type="match status" value="1"/>
</dbReference>
<dbReference type="Pfam" id="PF00581">
    <property type="entry name" value="Rhodanese"/>
    <property type="match status" value="1"/>
</dbReference>
<dbReference type="InterPro" id="IPR050229">
    <property type="entry name" value="GlpE_sulfurtransferase"/>
</dbReference>
<dbReference type="EMBL" id="BAAAFG010000015">
    <property type="protein sequence ID" value="GAA0872971.1"/>
    <property type="molecule type" value="Genomic_DNA"/>
</dbReference>
<feature type="domain" description="Rhodanese" evidence="1">
    <location>
        <begin position="54"/>
        <end position="143"/>
    </location>
</feature>
<dbReference type="InterPro" id="IPR036873">
    <property type="entry name" value="Rhodanese-like_dom_sf"/>
</dbReference>
<protein>
    <recommendedName>
        <fullName evidence="1">Rhodanese domain-containing protein</fullName>
    </recommendedName>
</protein>
<name>A0ABN1MIH8_9FLAO</name>
<proteinExistence type="predicted"/>
<keyword evidence="3" id="KW-1185">Reference proteome</keyword>